<name>A0A438IBJ1_VITVI</name>
<gene>
    <name evidence="9" type="ORF">CK203_034010</name>
</gene>
<keyword evidence="2" id="KW-0723">Serine/threonine-protein kinase</keyword>
<evidence type="ECO:0000313" key="9">
    <source>
        <dbReference type="EMBL" id="RVW94027.1"/>
    </source>
</evidence>
<comment type="catalytic activity">
    <reaction evidence="8">
        <text>L-seryl-[protein] + ATP = O-phospho-L-seryl-[protein] + ADP + H(+)</text>
        <dbReference type="Rhea" id="RHEA:17989"/>
        <dbReference type="Rhea" id="RHEA-COMP:9863"/>
        <dbReference type="Rhea" id="RHEA-COMP:11604"/>
        <dbReference type="ChEBI" id="CHEBI:15378"/>
        <dbReference type="ChEBI" id="CHEBI:29999"/>
        <dbReference type="ChEBI" id="CHEBI:30616"/>
        <dbReference type="ChEBI" id="CHEBI:83421"/>
        <dbReference type="ChEBI" id="CHEBI:456216"/>
        <dbReference type="EC" id="2.7.11.1"/>
    </reaction>
</comment>
<evidence type="ECO:0000256" key="2">
    <source>
        <dbReference type="ARBA" id="ARBA00022527"/>
    </source>
</evidence>
<proteinExistence type="predicted"/>
<keyword evidence="4" id="KW-0547">Nucleotide-binding</keyword>
<keyword evidence="3" id="KW-0808">Transferase</keyword>
<dbReference type="PANTHER" id="PTHR22967">
    <property type="entry name" value="SERINE/THREONINE PROTEIN KINASE"/>
    <property type="match status" value="1"/>
</dbReference>
<evidence type="ECO:0000256" key="7">
    <source>
        <dbReference type="ARBA" id="ARBA00047899"/>
    </source>
</evidence>
<dbReference type="GO" id="GO:0005524">
    <property type="term" value="F:ATP binding"/>
    <property type="evidence" value="ECO:0007669"/>
    <property type="project" value="UniProtKB-KW"/>
</dbReference>
<evidence type="ECO:0000313" key="10">
    <source>
        <dbReference type="Proteomes" id="UP000288805"/>
    </source>
</evidence>
<keyword evidence="6" id="KW-0067">ATP-binding</keyword>
<dbReference type="AlphaFoldDB" id="A0A438IBJ1"/>
<dbReference type="Proteomes" id="UP000288805">
    <property type="component" value="Unassembled WGS sequence"/>
</dbReference>
<sequence length="552" mass="62563">MSKAKGKAEAEDIMYKNRGISIETSPNDGTFCHPASSEIAAWPMARLTIPSTVKQFLMSSYINAENLPLGPNGLWKLCDFGSTSTNHKHFKKPEEMGIEEDNIRKCGDLFRRKPINEKVDIWHREKIEATDWELQQRKSVSPGPDSNLWQAFSEAGAQTTIASLLGPEMAITTNQPQKELLALKLGVLEQRVLQPPLLPALIFPDPPLEAIMPSCLLTQRRLRASWLLNLLNGLVSNLFGEVVSSWALLAIRDENRIQRLHMFPGFHGLLTNLYCSECLDFQNERKLNPLILNSEPSKAWPWNKLKPFCTEQLDSLKFFICKYPKTVTIDHLSPKDIPFREEEIEEMAALDWGNWRKGRFLGAELLMFIALFKKNKKLDIGCPSCLNIPHSPSDACECSSLVAYQKLSQSKYTSPWAPPERNLDKEPLCIKKKHQYSVFTLTTVTQLVSLILMTVPKASTIACTQDSVIKLQIFEHFWKQQFDPTSHLKEVSLFLQQLPVPFGNLSRVLEALPYTGMQFPSPSMAPCTGSLLTLPVCLPHILASREQAVYWW</sequence>
<evidence type="ECO:0000256" key="8">
    <source>
        <dbReference type="ARBA" id="ARBA00048679"/>
    </source>
</evidence>
<evidence type="ECO:0000256" key="6">
    <source>
        <dbReference type="ARBA" id="ARBA00022840"/>
    </source>
</evidence>
<organism evidence="9 10">
    <name type="scientific">Vitis vinifera</name>
    <name type="common">Grape</name>
    <dbReference type="NCBI Taxonomy" id="29760"/>
    <lineage>
        <taxon>Eukaryota</taxon>
        <taxon>Viridiplantae</taxon>
        <taxon>Streptophyta</taxon>
        <taxon>Embryophyta</taxon>
        <taxon>Tracheophyta</taxon>
        <taxon>Spermatophyta</taxon>
        <taxon>Magnoliopsida</taxon>
        <taxon>eudicotyledons</taxon>
        <taxon>Gunneridae</taxon>
        <taxon>Pentapetalae</taxon>
        <taxon>rosids</taxon>
        <taxon>Vitales</taxon>
        <taxon>Vitaceae</taxon>
        <taxon>Viteae</taxon>
        <taxon>Vitis</taxon>
    </lineage>
</organism>
<protein>
    <recommendedName>
        <fullName evidence="1">non-specific serine/threonine protein kinase</fullName>
        <ecNumber evidence="1">2.7.11.1</ecNumber>
    </recommendedName>
</protein>
<dbReference type="PANTHER" id="PTHR22967:SF57">
    <property type="entry name" value="AUXILIN, ISOFORM A-RELATED"/>
    <property type="match status" value="1"/>
</dbReference>
<evidence type="ECO:0000256" key="1">
    <source>
        <dbReference type="ARBA" id="ARBA00012513"/>
    </source>
</evidence>
<comment type="catalytic activity">
    <reaction evidence="7">
        <text>L-threonyl-[protein] + ATP = O-phospho-L-threonyl-[protein] + ADP + H(+)</text>
        <dbReference type="Rhea" id="RHEA:46608"/>
        <dbReference type="Rhea" id="RHEA-COMP:11060"/>
        <dbReference type="Rhea" id="RHEA-COMP:11605"/>
        <dbReference type="ChEBI" id="CHEBI:15378"/>
        <dbReference type="ChEBI" id="CHEBI:30013"/>
        <dbReference type="ChEBI" id="CHEBI:30616"/>
        <dbReference type="ChEBI" id="CHEBI:61977"/>
        <dbReference type="ChEBI" id="CHEBI:456216"/>
        <dbReference type="EC" id="2.7.11.1"/>
    </reaction>
</comment>
<evidence type="ECO:0000256" key="5">
    <source>
        <dbReference type="ARBA" id="ARBA00022777"/>
    </source>
</evidence>
<keyword evidence="5" id="KW-0418">Kinase</keyword>
<dbReference type="EC" id="2.7.11.1" evidence="1"/>
<reference evidence="9 10" key="1">
    <citation type="journal article" date="2018" name="PLoS Genet.">
        <title>Population sequencing reveals clonal diversity and ancestral inbreeding in the grapevine cultivar Chardonnay.</title>
        <authorList>
            <person name="Roach M.J."/>
            <person name="Johnson D.L."/>
            <person name="Bohlmann J."/>
            <person name="van Vuuren H.J."/>
            <person name="Jones S.J."/>
            <person name="Pretorius I.S."/>
            <person name="Schmidt S.A."/>
            <person name="Borneman A.R."/>
        </authorList>
    </citation>
    <scope>NUCLEOTIDE SEQUENCE [LARGE SCALE GENOMIC DNA]</scope>
    <source>
        <strain evidence="10">cv. Chardonnay</strain>
        <tissue evidence="9">Leaf</tissue>
    </source>
</reference>
<evidence type="ECO:0000256" key="3">
    <source>
        <dbReference type="ARBA" id="ARBA00022679"/>
    </source>
</evidence>
<dbReference type="GO" id="GO:0004674">
    <property type="term" value="F:protein serine/threonine kinase activity"/>
    <property type="evidence" value="ECO:0007669"/>
    <property type="project" value="UniProtKB-KW"/>
</dbReference>
<dbReference type="EMBL" id="QGNW01000125">
    <property type="protein sequence ID" value="RVW94027.1"/>
    <property type="molecule type" value="Genomic_DNA"/>
</dbReference>
<evidence type="ECO:0000256" key="4">
    <source>
        <dbReference type="ARBA" id="ARBA00022741"/>
    </source>
</evidence>
<comment type="caution">
    <text evidence="9">The sequence shown here is derived from an EMBL/GenBank/DDBJ whole genome shotgun (WGS) entry which is preliminary data.</text>
</comment>
<accession>A0A438IBJ1</accession>